<evidence type="ECO:0000256" key="1">
    <source>
        <dbReference type="SAM" id="Phobius"/>
    </source>
</evidence>
<feature type="transmembrane region" description="Helical" evidence="1">
    <location>
        <begin position="197"/>
        <end position="216"/>
    </location>
</feature>
<evidence type="ECO:0000313" key="3">
    <source>
        <dbReference type="Proteomes" id="UP001497382"/>
    </source>
</evidence>
<dbReference type="EMBL" id="CAXIEN010000112">
    <property type="protein sequence ID" value="CAL1278414.1"/>
    <property type="molecule type" value="Genomic_DNA"/>
</dbReference>
<protein>
    <submittedName>
        <fullName evidence="2">Uncharacterized protein</fullName>
    </submittedName>
</protein>
<reference evidence="2 3" key="1">
    <citation type="submission" date="2024-04" db="EMBL/GenBank/DDBJ databases">
        <authorList>
            <person name="Rising A."/>
            <person name="Reimegard J."/>
            <person name="Sonavane S."/>
            <person name="Akerstrom W."/>
            <person name="Nylinder S."/>
            <person name="Hedman E."/>
            <person name="Kallberg Y."/>
        </authorList>
    </citation>
    <scope>NUCLEOTIDE SEQUENCE [LARGE SCALE GENOMIC DNA]</scope>
</reference>
<sequence>MENLSSIDGNLSFTLRNKTDMLFYWGKELAEAFPRQQSFLNVSRRNPAIYSFLLIAKNAFVCYGISNIISRYLTVLLLLTLTCCKLAFIKGLYIFDLVLIWASWMSVLYINSGDFALQDMKRYLISAIALSVVPIYFPGDTSSEFIVDFFCIVILIFYIFKSMWQPFEIIFEWFVFGIMAIFFLVAVDVAFKYEGLMFDLVVINVMLFIVLFKAIVQRQNFFVVVLLGIFFYCIFEKVALHRL</sequence>
<keyword evidence="1" id="KW-1133">Transmembrane helix</keyword>
<dbReference type="Proteomes" id="UP001497382">
    <property type="component" value="Unassembled WGS sequence"/>
</dbReference>
<feature type="transmembrane region" description="Helical" evidence="1">
    <location>
        <begin position="145"/>
        <end position="161"/>
    </location>
</feature>
<feature type="transmembrane region" description="Helical" evidence="1">
    <location>
        <begin position="173"/>
        <end position="191"/>
    </location>
</feature>
<feature type="transmembrane region" description="Helical" evidence="1">
    <location>
        <begin position="48"/>
        <end position="65"/>
    </location>
</feature>
<keyword evidence="1" id="KW-0472">Membrane</keyword>
<keyword evidence="3" id="KW-1185">Reference proteome</keyword>
<feature type="transmembrane region" description="Helical" evidence="1">
    <location>
        <begin position="221"/>
        <end position="240"/>
    </location>
</feature>
<accession>A0AAV2A4W8</accession>
<gene>
    <name evidence="2" type="ORF">LARSCL_LOCUS9762</name>
</gene>
<feature type="transmembrane region" description="Helical" evidence="1">
    <location>
        <begin position="94"/>
        <end position="111"/>
    </location>
</feature>
<name>A0AAV2A4W8_9ARAC</name>
<dbReference type="AlphaFoldDB" id="A0AAV2A4W8"/>
<organism evidence="2 3">
    <name type="scientific">Larinioides sclopetarius</name>
    <dbReference type="NCBI Taxonomy" id="280406"/>
    <lineage>
        <taxon>Eukaryota</taxon>
        <taxon>Metazoa</taxon>
        <taxon>Ecdysozoa</taxon>
        <taxon>Arthropoda</taxon>
        <taxon>Chelicerata</taxon>
        <taxon>Arachnida</taxon>
        <taxon>Araneae</taxon>
        <taxon>Araneomorphae</taxon>
        <taxon>Entelegynae</taxon>
        <taxon>Araneoidea</taxon>
        <taxon>Araneidae</taxon>
        <taxon>Larinioides</taxon>
    </lineage>
</organism>
<evidence type="ECO:0000313" key="2">
    <source>
        <dbReference type="EMBL" id="CAL1278414.1"/>
    </source>
</evidence>
<proteinExistence type="predicted"/>
<comment type="caution">
    <text evidence="2">The sequence shown here is derived from an EMBL/GenBank/DDBJ whole genome shotgun (WGS) entry which is preliminary data.</text>
</comment>
<keyword evidence="1" id="KW-0812">Transmembrane</keyword>